<gene>
    <name evidence="3" type="ORF">HRJ53_17225</name>
</gene>
<protein>
    <submittedName>
        <fullName evidence="3">LpxI family protein</fullName>
    </submittedName>
</protein>
<dbReference type="Proteomes" id="UP000567293">
    <property type="component" value="Unassembled WGS sequence"/>
</dbReference>
<evidence type="ECO:0000313" key="4">
    <source>
        <dbReference type="Proteomes" id="UP000567293"/>
    </source>
</evidence>
<dbReference type="PANTHER" id="PTHR39962">
    <property type="entry name" value="BLL4848 PROTEIN"/>
    <property type="match status" value="1"/>
</dbReference>
<dbReference type="AlphaFoldDB" id="A0A7V8NT25"/>
<feature type="domain" description="LpxI N-terminal" evidence="2">
    <location>
        <begin position="3"/>
        <end position="129"/>
    </location>
</feature>
<accession>A0A7V8NT25</accession>
<organism evidence="3 4">
    <name type="scientific">Candidatus Acidiferrum panamense</name>
    <dbReference type="NCBI Taxonomy" id="2741543"/>
    <lineage>
        <taxon>Bacteria</taxon>
        <taxon>Pseudomonadati</taxon>
        <taxon>Acidobacteriota</taxon>
        <taxon>Terriglobia</taxon>
        <taxon>Candidatus Acidiferrales</taxon>
        <taxon>Candidatus Acidiferrum</taxon>
    </lineage>
</organism>
<feature type="compositionally biased region" description="Basic and acidic residues" evidence="1">
    <location>
        <begin position="141"/>
        <end position="157"/>
    </location>
</feature>
<dbReference type="InterPro" id="IPR053174">
    <property type="entry name" value="LpxI"/>
</dbReference>
<proteinExistence type="predicted"/>
<dbReference type="PANTHER" id="PTHR39962:SF1">
    <property type="entry name" value="LPXI FAMILY PROTEIN"/>
    <property type="match status" value="1"/>
</dbReference>
<feature type="region of interest" description="Disordered" evidence="1">
    <location>
        <begin position="138"/>
        <end position="157"/>
    </location>
</feature>
<comment type="caution">
    <text evidence="3">The sequence shown here is derived from an EMBL/GenBank/DDBJ whole genome shotgun (WGS) entry which is preliminary data.</text>
</comment>
<feature type="non-terminal residue" evidence="3">
    <location>
        <position position="157"/>
    </location>
</feature>
<dbReference type="EMBL" id="JACDQQ010001649">
    <property type="protein sequence ID" value="MBA0086725.1"/>
    <property type="molecule type" value="Genomic_DNA"/>
</dbReference>
<evidence type="ECO:0000313" key="3">
    <source>
        <dbReference type="EMBL" id="MBA0086725.1"/>
    </source>
</evidence>
<sequence>MRYGLIAGNGRFPLLALESARRLGHEVTVVAIEEEASREVESLTARCHWISLGELSRLIEILKQEAITEVVMAGQVKHAKIFSSIRPDWRLAKLLMALPSKNTDGLIGGVVRILEDEGIHLRDSTVLLKPLLATEGAMTRRKPDKDEDGDIRYGRRV</sequence>
<dbReference type="InterPro" id="IPR041255">
    <property type="entry name" value="LpxI_N"/>
</dbReference>
<evidence type="ECO:0000256" key="1">
    <source>
        <dbReference type="SAM" id="MobiDB-lite"/>
    </source>
</evidence>
<dbReference type="Pfam" id="PF17930">
    <property type="entry name" value="LpxI_N"/>
    <property type="match status" value="1"/>
</dbReference>
<keyword evidence="4" id="KW-1185">Reference proteome</keyword>
<name>A0A7V8NT25_9BACT</name>
<reference evidence="3" key="1">
    <citation type="submission" date="2020-06" db="EMBL/GenBank/DDBJ databases">
        <title>Legume-microbial interactions unlock mineral nutrients during tropical forest succession.</title>
        <authorList>
            <person name="Epihov D.Z."/>
        </authorList>
    </citation>
    <scope>NUCLEOTIDE SEQUENCE [LARGE SCALE GENOMIC DNA]</scope>
    <source>
        <strain evidence="3">Pan2503</strain>
    </source>
</reference>
<dbReference type="Gene3D" id="3.40.50.20">
    <property type="match status" value="1"/>
</dbReference>
<evidence type="ECO:0000259" key="2">
    <source>
        <dbReference type="Pfam" id="PF17930"/>
    </source>
</evidence>